<dbReference type="InterPro" id="IPR000945">
    <property type="entry name" value="DBH-like"/>
</dbReference>
<evidence type="ECO:0000256" key="1">
    <source>
        <dbReference type="ARBA" id="ARBA00010676"/>
    </source>
</evidence>
<dbReference type="OrthoDB" id="19261at2759"/>
<dbReference type="PANTHER" id="PTHR10157:SF40">
    <property type="entry name" value="MOXD1 HOMOLOG 2"/>
    <property type="match status" value="1"/>
</dbReference>
<evidence type="ECO:0000313" key="5">
    <source>
        <dbReference type="EMBL" id="CRL05538.1"/>
    </source>
</evidence>
<keyword evidence="2" id="KW-1015">Disulfide bond</keyword>
<dbReference type="GO" id="GO:0042420">
    <property type="term" value="P:dopamine catabolic process"/>
    <property type="evidence" value="ECO:0007669"/>
    <property type="project" value="TreeGrafter"/>
</dbReference>
<dbReference type="GO" id="GO:0004500">
    <property type="term" value="F:dopamine beta-monooxygenase activity"/>
    <property type="evidence" value="ECO:0007669"/>
    <property type="project" value="InterPro"/>
</dbReference>
<dbReference type="SMART" id="SM00664">
    <property type="entry name" value="DoH"/>
    <property type="match status" value="1"/>
</dbReference>
<dbReference type="Gene3D" id="2.60.120.310">
    <property type="entry name" value="Copper type II, ascorbate-dependent monooxygenase, N-terminal domain"/>
    <property type="match status" value="1"/>
</dbReference>
<dbReference type="GO" id="GO:0006589">
    <property type="term" value="P:octopamine biosynthetic process"/>
    <property type="evidence" value="ECO:0007669"/>
    <property type="project" value="TreeGrafter"/>
</dbReference>
<dbReference type="CDD" id="cd09631">
    <property type="entry name" value="DOMON_DOH"/>
    <property type="match status" value="1"/>
</dbReference>
<evidence type="ECO:0000313" key="6">
    <source>
        <dbReference type="Proteomes" id="UP000183832"/>
    </source>
</evidence>
<dbReference type="InterPro" id="IPR036939">
    <property type="entry name" value="Cu2_ascorb_mOase_N_sf"/>
</dbReference>
<dbReference type="Gene3D" id="2.60.120.230">
    <property type="match status" value="1"/>
</dbReference>
<dbReference type="PROSITE" id="PS50836">
    <property type="entry name" value="DOMON"/>
    <property type="match status" value="1"/>
</dbReference>
<proteinExistence type="inferred from homology"/>
<reference evidence="5 6" key="1">
    <citation type="submission" date="2015-04" db="EMBL/GenBank/DDBJ databases">
        <authorList>
            <person name="Syromyatnikov M.Y."/>
            <person name="Popov V.N."/>
        </authorList>
    </citation>
    <scope>NUCLEOTIDE SEQUENCE [LARGE SCALE GENOMIC DNA]</scope>
</reference>
<dbReference type="InterPro" id="IPR000323">
    <property type="entry name" value="Cu2_ascorb_mOase_N"/>
</dbReference>
<sequence length="680" mass="77556">MNVHFHLFIFMKMARQAYSVPRKKLFEVLVLIFTCLITNICGEQSWDHIVDLDQNFQLLWKVREPDIVFEVQVRTHGYIGFGFSRDGTIYGADVFIGWVDNGHTFFHDCHIKTHSSSGEPVPDAIQDYVLLSSSENSTHTILRFRRKLNTCDEKFDVPITSDTMNIIYLYHPEKPKRGQIRKGSLSDPVLAMHPVRSLLLLQKSPQNKFNKNNKKYLQQQEVETIEIRNRDVKLPQMPSKMLKWCHMYRLRNVTQHHMIRYEPVFSSSESQKYISYMRLYECKTLANDHEDDDNEECSEGLKAARKCFTIAATWSRGSEGFTFPKDVGYPLDTSLADSFMLEVSYQPVTKKQIVDSSGFKIYHTKERRKFDAGTLSVGIEANFLHIVAPGFKRVVSVGHCTSNCTGAALPVEGINIFGVNMQTHSLGRKIKLGVVRNGEELAPIAQESNLNADYIENRILSRISKLLPGDHVTVECTYNTYERERFTLGGDSDDEEVCQATLMYYPRQEQLVSCNSQTNVANLLRALGIEKLSKSGDQPVIKSPEKYAGRTLERHLQLYDWKNEYDAFDRIIKASSFDGICNSAFVSSRVSGTPANIIKPYTSLDSSSSCQLHNVKTNSLYNDSGMNNDNENSIENNDKRNEIMKNSPTFTLELNSSSCHISKSKTISLLLLLTFAMRYL</sequence>
<dbReference type="SUPFAM" id="SSF49742">
    <property type="entry name" value="PHM/PNGase F"/>
    <property type="match status" value="2"/>
</dbReference>
<dbReference type="GO" id="GO:0005615">
    <property type="term" value="C:extracellular space"/>
    <property type="evidence" value="ECO:0007669"/>
    <property type="project" value="TreeGrafter"/>
</dbReference>
<name>A0A1J1J0R1_9DIPT</name>
<dbReference type="EMBL" id="CVRI01000064">
    <property type="protein sequence ID" value="CRL05538.1"/>
    <property type="molecule type" value="Genomic_DNA"/>
</dbReference>
<dbReference type="GO" id="GO:0042421">
    <property type="term" value="P:norepinephrine biosynthetic process"/>
    <property type="evidence" value="ECO:0007669"/>
    <property type="project" value="TreeGrafter"/>
</dbReference>
<evidence type="ECO:0000256" key="3">
    <source>
        <dbReference type="ARBA" id="ARBA00023180"/>
    </source>
</evidence>
<dbReference type="InterPro" id="IPR005018">
    <property type="entry name" value="DOMON_domain"/>
</dbReference>
<accession>A0A1J1J0R1</accession>
<dbReference type="FunFam" id="2.60.120.230:FF:000001">
    <property type="entry name" value="Monooxygenase, DBH-like 1"/>
    <property type="match status" value="1"/>
</dbReference>
<dbReference type="Proteomes" id="UP000183832">
    <property type="component" value="Unassembled WGS sequence"/>
</dbReference>
<dbReference type="GO" id="GO:0030667">
    <property type="term" value="C:secretory granule membrane"/>
    <property type="evidence" value="ECO:0007669"/>
    <property type="project" value="TreeGrafter"/>
</dbReference>
<protein>
    <submittedName>
        <fullName evidence="5">CLUMA_CG017991, isoform A</fullName>
    </submittedName>
</protein>
<organism evidence="5 6">
    <name type="scientific">Clunio marinus</name>
    <dbReference type="NCBI Taxonomy" id="568069"/>
    <lineage>
        <taxon>Eukaryota</taxon>
        <taxon>Metazoa</taxon>
        <taxon>Ecdysozoa</taxon>
        <taxon>Arthropoda</taxon>
        <taxon>Hexapoda</taxon>
        <taxon>Insecta</taxon>
        <taxon>Pterygota</taxon>
        <taxon>Neoptera</taxon>
        <taxon>Endopterygota</taxon>
        <taxon>Diptera</taxon>
        <taxon>Nematocera</taxon>
        <taxon>Chironomoidea</taxon>
        <taxon>Chironomidae</taxon>
        <taxon>Clunio</taxon>
    </lineage>
</organism>
<dbReference type="InterPro" id="IPR014784">
    <property type="entry name" value="Cu2_ascorb_mOase-like_C"/>
</dbReference>
<dbReference type="PANTHER" id="PTHR10157">
    <property type="entry name" value="DOPAMINE BETA HYDROXYLASE RELATED"/>
    <property type="match status" value="1"/>
</dbReference>
<keyword evidence="3" id="KW-0325">Glycoprotein</keyword>
<keyword evidence="6" id="KW-1185">Reference proteome</keyword>
<dbReference type="Pfam" id="PF03351">
    <property type="entry name" value="DOMON"/>
    <property type="match status" value="1"/>
</dbReference>
<comment type="similarity">
    <text evidence="1">Belongs to the copper type II ascorbate-dependent monooxygenase family.</text>
</comment>
<dbReference type="Pfam" id="PF03712">
    <property type="entry name" value="Cu2_monoox_C"/>
    <property type="match status" value="1"/>
</dbReference>
<dbReference type="InterPro" id="IPR024548">
    <property type="entry name" value="Cu2_monoox_C"/>
</dbReference>
<dbReference type="InterPro" id="IPR045266">
    <property type="entry name" value="DOH_DOMON"/>
</dbReference>
<dbReference type="InterPro" id="IPR008977">
    <property type="entry name" value="PHM/PNGase_F_dom_sf"/>
</dbReference>
<feature type="domain" description="DOMON" evidence="4">
    <location>
        <begin position="54"/>
        <end position="171"/>
    </location>
</feature>
<dbReference type="STRING" id="568069.A0A1J1J0R1"/>
<evidence type="ECO:0000256" key="2">
    <source>
        <dbReference type="ARBA" id="ARBA00023157"/>
    </source>
</evidence>
<evidence type="ECO:0000259" key="4">
    <source>
        <dbReference type="PROSITE" id="PS50836"/>
    </source>
</evidence>
<dbReference type="Pfam" id="PF01082">
    <property type="entry name" value="Cu2_monooxygen"/>
    <property type="match status" value="1"/>
</dbReference>
<gene>
    <name evidence="5" type="primary">similar to MOXD1 homolog 2</name>
    <name evidence="5" type="ORF">CLUMA_CG017991</name>
</gene>
<dbReference type="GO" id="GO:0005507">
    <property type="term" value="F:copper ion binding"/>
    <property type="evidence" value="ECO:0007669"/>
    <property type="project" value="InterPro"/>
</dbReference>
<dbReference type="AlphaFoldDB" id="A0A1J1J0R1"/>